<feature type="transmembrane region" description="Helical" evidence="1">
    <location>
        <begin position="209"/>
        <end position="228"/>
    </location>
</feature>
<dbReference type="Pfam" id="PF10321">
    <property type="entry name" value="7TM_GPCR_Srt"/>
    <property type="match status" value="2"/>
</dbReference>
<keyword evidence="3" id="KW-1185">Reference proteome</keyword>
<feature type="transmembrane region" description="Helical" evidence="1">
    <location>
        <begin position="249"/>
        <end position="270"/>
    </location>
</feature>
<comment type="caution">
    <text evidence="2">The sequence shown here is derived from an EMBL/GenBank/DDBJ whole genome shotgun (WGS) entry which is preliminary data.</text>
</comment>
<name>A0AA39H9Y8_9BILA</name>
<dbReference type="EMBL" id="JAUCMV010000004">
    <property type="protein sequence ID" value="KAK0401976.1"/>
    <property type="molecule type" value="Genomic_DNA"/>
</dbReference>
<feature type="transmembrane region" description="Helical" evidence="1">
    <location>
        <begin position="33"/>
        <end position="51"/>
    </location>
</feature>
<dbReference type="PANTHER" id="PTHR23021">
    <property type="entry name" value="SERPENTINE RECEPTOR, CLASS T"/>
    <property type="match status" value="1"/>
</dbReference>
<dbReference type="Gene3D" id="1.20.1070.10">
    <property type="entry name" value="Rhodopsin 7-helix transmembrane proteins"/>
    <property type="match status" value="1"/>
</dbReference>
<proteinExistence type="predicted"/>
<evidence type="ECO:0000313" key="2">
    <source>
        <dbReference type="EMBL" id="KAK0401976.1"/>
    </source>
</evidence>
<sequence length="633" mass="72093">MDVYFFKPDVYNRFYNCSMYTTREWNNFGVQRIGVGVFSIVLGVFCIAFYVPCARTMLKPKLWELPCYKLMFLNSIIDIWGIVNSCFLSGYLSITGAVFCSHPNFLYIYSALILGLWGAQCTTVIILALNRCVEFWQNHFLTRLFEGKNMIFWMALPIFWFFVMVIFPNPCPFSSISNMWVLDPYFGIPEVEIDRSWYFDSVIIDLNNTGTLILLISSYLFLIISIWVRGWSSRSATISKVQRQITIQACLLCSVISLAGGIYVFCMLFPQCAVPILLTIDFFLWQWGFCIVIVIYMVMNKALRRGVIEFYANLIGYKVYEETTRTKMNIILFHRDVYNELYQCDALTKAEWCKSGTPSPVVGSLTIGLGVLYLALYLPVIYVMAHKKYLKKSCYKIMLCLGFLNITVIAVDSFIGGAHKIHGTVFCCDPTTSYLESVILTAAWCGQGAVCCLLALNRVIEMLEFRCLNALFEGKRTLVWIFLAIGYTGYFLFFVPPVLSSSANIGGSYNDTRIPKSNAAKYLSNAVYIHDIVTVIVISVMYVLLVTVTFWKTKDITAKNVKRMKIMVAIQACLICGIVYAIIIAFLVAPASLFFLVSFLFQASGGLEVVVYLAFISEMRRDLKELFENTMYN</sequence>
<feature type="transmembrane region" description="Helical" evidence="1">
    <location>
        <begin position="397"/>
        <end position="418"/>
    </location>
</feature>
<evidence type="ECO:0000256" key="1">
    <source>
        <dbReference type="SAM" id="Phobius"/>
    </source>
</evidence>
<keyword evidence="1" id="KW-0472">Membrane</keyword>
<protein>
    <submittedName>
        <fullName evidence="2">Uncharacterized protein</fullName>
    </submittedName>
</protein>
<keyword evidence="1" id="KW-0812">Transmembrane</keyword>
<organism evidence="2 3">
    <name type="scientific">Steinernema hermaphroditum</name>
    <dbReference type="NCBI Taxonomy" id="289476"/>
    <lineage>
        <taxon>Eukaryota</taxon>
        <taxon>Metazoa</taxon>
        <taxon>Ecdysozoa</taxon>
        <taxon>Nematoda</taxon>
        <taxon>Chromadorea</taxon>
        <taxon>Rhabditida</taxon>
        <taxon>Tylenchina</taxon>
        <taxon>Panagrolaimomorpha</taxon>
        <taxon>Strongyloidoidea</taxon>
        <taxon>Steinernematidae</taxon>
        <taxon>Steinernema</taxon>
    </lineage>
</organism>
<dbReference type="AlphaFoldDB" id="A0AA39H9Y8"/>
<feature type="transmembrane region" description="Helical" evidence="1">
    <location>
        <begin position="566"/>
        <end position="587"/>
    </location>
</feature>
<evidence type="ECO:0000313" key="3">
    <source>
        <dbReference type="Proteomes" id="UP001175271"/>
    </source>
</evidence>
<feature type="transmembrane region" description="Helical" evidence="1">
    <location>
        <begin position="593"/>
        <end position="615"/>
    </location>
</feature>
<dbReference type="InterPro" id="IPR019425">
    <property type="entry name" value="7TM_GPCR_serpentine_rcpt_Srt"/>
</dbReference>
<feature type="transmembrane region" description="Helical" evidence="1">
    <location>
        <begin position="527"/>
        <end position="545"/>
    </location>
</feature>
<dbReference type="SUPFAM" id="SSF81321">
    <property type="entry name" value="Family A G protein-coupled receptor-like"/>
    <property type="match status" value="2"/>
</dbReference>
<feature type="transmembrane region" description="Helical" evidence="1">
    <location>
        <begin position="276"/>
        <end position="296"/>
    </location>
</feature>
<dbReference type="PANTHER" id="PTHR23021:SF11">
    <property type="entry name" value="SERPENTINE RECEPTOR, CLASS T"/>
    <property type="match status" value="1"/>
</dbReference>
<feature type="transmembrane region" description="Helical" evidence="1">
    <location>
        <begin position="72"/>
        <end position="94"/>
    </location>
</feature>
<feature type="transmembrane region" description="Helical" evidence="1">
    <location>
        <begin position="438"/>
        <end position="456"/>
    </location>
</feature>
<reference evidence="2" key="1">
    <citation type="submission" date="2023-06" db="EMBL/GenBank/DDBJ databases">
        <title>Genomic analysis of the entomopathogenic nematode Steinernema hermaphroditum.</title>
        <authorList>
            <person name="Schwarz E.M."/>
            <person name="Heppert J.K."/>
            <person name="Baniya A."/>
            <person name="Schwartz H.T."/>
            <person name="Tan C.-H."/>
            <person name="Antoshechkin I."/>
            <person name="Sternberg P.W."/>
            <person name="Goodrich-Blair H."/>
            <person name="Dillman A.R."/>
        </authorList>
    </citation>
    <scope>NUCLEOTIDE SEQUENCE</scope>
    <source>
        <strain evidence="2">PS9179</strain>
        <tissue evidence="2">Whole animal</tissue>
    </source>
</reference>
<feature type="transmembrane region" description="Helical" evidence="1">
    <location>
        <begin position="477"/>
        <end position="499"/>
    </location>
</feature>
<feature type="transmembrane region" description="Helical" evidence="1">
    <location>
        <begin position="150"/>
        <end position="167"/>
    </location>
</feature>
<feature type="transmembrane region" description="Helical" evidence="1">
    <location>
        <begin position="106"/>
        <end position="129"/>
    </location>
</feature>
<dbReference type="Proteomes" id="UP001175271">
    <property type="component" value="Unassembled WGS sequence"/>
</dbReference>
<accession>A0AA39H9Y8</accession>
<gene>
    <name evidence="2" type="ORF">QR680_016072</name>
</gene>
<keyword evidence="1" id="KW-1133">Transmembrane helix</keyword>